<dbReference type="Gene3D" id="1.10.10.10">
    <property type="entry name" value="Winged helix-like DNA-binding domain superfamily/Winged helix DNA-binding domain"/>
    <property type="match status" value="1"/>
</dbReference>
<feature type="domain" description="HTH marR-type" evidence="1">
    <location>
        <begin position="8"/>
        <end position="142"/>
    </location>
</feature>
<dbReference type="SMART" id="SM00347">
    <property type="entry name" value="HTH_MARR"/>
    <property type="match status" value="1"/>
</dbReference>
<dbReference type="InterPro" id="IPR039422">
    <property type="entry name" value="MarR/SlyA-like"/>
</dbReference>
<dbReference type="Pfam" id="PF01047">
    <property type="entry name" value="MarR"/>
    <property type="match status" value="1"/>
</dbReference>
<evidence type="ECO:0000259" key="1">
    <source>
        <dbReference type="PROSITE" id="PS50995"/>
    </source>
</evidence>
<evidence type="ECO:0000313" key="2">
    <source>
        <dbReference type="EMBL" id="WAX58074.1"/>
    </source>
</evidence>
<keyword evidence="3" id="KW-1185">Reference proteome</keyword>
<proteinExistence type="predicted"/>
<dbReference type="RefSeq" id="WP_269444623.1">
    <property type="nucleotide sequence ID" value="NZ_CP097463.1"/>
</dbReference>
<dbReference type="PROSITE" id="PS50995">
    <property type="entry name" value="HTH_MARR_2"/>
    <property type="match status" value="1"/>
</dbReference>
<gene>
    <name evidence="2" type="ORF">M6B22_04710</name>
</gene>
<dbReference type="InterPro" id="IPR036390">
    <property type="entry name" value="WH_DNA-bd_sf"/>
</dbReference>
<dbReference type="PRINTS" id="PR00598">
    <property type="entry name" value="HTHMARR"/>
</dbReference>
<dbReference type="InterPro" id="IPR036388">
    <property type="entry name" value="WH-like_DNA-bd_sf"/>
</dbReference>
<name>A0ABY7JZR9_9ACTN</name>
<reference evidence="2" key="1">
    <citation type="submission" date="2022-05" db="EMBL/GenBank/DDBJ databases">
        <title>Jatrophihabitans sp. SB3-54 whole genome sequence.</title>
        <authorList>
            <person name="Suh M.K."/>
            <person name="Eom M.K."/>
            <person name="Kim J.S."/>
            <person name="Kim H.S."/>
            <person name="Do H.E."/>
            <person name="Shin Y.K."/>
            <person name="Lee J.-S."/>
        </authorList>
    </citation>
    <scope>NUCLEOTIDE SEQUENCE</scope>
    <source>
        <strain evidence="2">SB3-54</strain>
    </source>
</reference>
<evidence type="ECO:0000313" key="3">
    <source>
        <dbReference type="Proteomes" id="UP001164693"/>
    </source>
</evidence>
<accession>A0ABY7JZR9</accession>
<dbReference type="Proteomes" id="UP001164693">
    <property type="component" value="Chromosome"/>
</dbReference>
<dbReference type="PANTHER" id="PTHR33164:SF57">
    <property type="entry name" value="MARR-FAMILY TRANSCRIPTIONAL REGULATOR"/>
    <property type="match status" value="1"/>
</dbReference>
<sequence>MSDERTPYLALERELGLLLARSRAQSRELAAQVHPDLDAVSYATLARIEQTAPVRASELAEYFGVDKAAVSRQVARLEELELVERTRDPADARARALDLTAQGRSRLQAVRLARRDRFRSLVSTWPRADVAELARLLGELNSVL</sequence>
<dbReference type="SUPFAM" id="SSF46785">
    <property type="entry name" value="Winged helix' DNA-binding domain"/>
    <property type="match status" value="1"/>
</dbReference>
<organism evidence="2 3">
    <name type="scientific">Jatrophihabitans cynanchi</name>
    <dbReference type="NCBI Taxonomy" id="2944128"/>
    <lineage>
        <taxon>Bacteria</taxon>
        <taxon>Bacillati</taxon>
        <taxon>Actinomycetota</taxon>
        <taxon>Actinomycetes</taxon>
        <taxon>Jatrophihabitantales</taxon>
        <taxon>Jatrophihabitantaceae</taxon>
        <taxon>Jatrophihabitans</taxon>
    </lineage>
</organism>
<dbReference type="InterPro" id="IPR000835">
    <property type="entry name" value="HTH_MarR-typ"/>
</dbReference>
<dbReference type="EMBL" id="CP097463">
    <property type="protein sequence ID" value="WAX58074.1"/>
    <property type="molecule type" value="Genomic_DNA"/>
</dbReference>
<dbReference type="PANTHER" id="PTHR33164">
    <property type="entry name" value="TRANSCRIPTIONAL REGULATOR, MARR FAMILY"/>
    <property type="match status" value="1"/>
</dbReference>
<protein>
    <submittedName>
        <fullName evidence="2">MarR family transcriptional regulator</fullName>
    </submittedName>
</protein>